<evidence type="ECO:0000313" key="2">
    <source>
        <dbReference type="EMBL" id="KAF9441048.1"/>
    </source>
</evidence>
<sequence length="635" mass="72120">MHTIRGVKHAHYHRYDEVSAEWYWTDFFKYTKLTDEVLTLGHWWVDVGIEVSSDTQACLQWMTSSHCDVAREALRIPEEDAQRITNIKSSKYSRDLVSHLTAISGFRIVPGVRAEGVYEAAYLQAYTTDKATVYNTDGRHHAKFLTTKEAMGQAQPTKTIDGIHSIYTEAVDVNHSKARLEVRVPFDFATQALLNFDPEVLQGSLCAFSQEEWWNFRIMRLMGISQTLCLQAGAPSDRRFHNEALTLTAACVWLVNGLHARPDDGPASRKLMDAVLPITEAADADTSIIAYNVSSRPPGLHGNVDEAPARTRKVPYNPYGCVFFRRLIVADGPRLRFGGPVIFGPAFEFWFNGLDATQLQARYQTSGIIDKNVIAHTRSTANRAKLVANVDLTDQPQLPLFNFTAQGLSLPPPIPDDASDVEDRLSPAHEQEDEPLNIDTFASKIWGQFVSDITMKSPVPNGKTKPSYLKLTDIERRSSSEIPYKTARLSDIFRCVYWRKADEKDWELSFKWLFPPHGYKTSTSVQNYLQSPYFRMWLDFLEKNNDDPGSIEAVRKGFFKRIRTWTWMPNAQGDRMWPTGGKKPSSKRFVRWPADDTRPPAPHILFKLGEEPVFEESEGEEQGQGNQERDESGDE</sequence>
<proteinExistence type="predicted"/>
<gene>
    <name evidence="2" type="ORF">P691DRAFT_685291</name>
</gene>
<dbReference type="Proteomes" id="UP000807342">
    <property type="component" value="Unassembled WGS sequence"/>
</dbReference>
<reference evidence="2" key="1">
    <citation type="submission" date="2020-11" db="EMBL/GenBank/DDBJ databases">
        <authorList>
            <consortium name="DOE Joint Genome Institute"/>
            <person name="Ahrendt S."/>
            <person name="Riley R."/>
            <person name="Andreopoulos W."/>
            <person name="Labutti K."/>
            <person name="Pangilinan J."/>
            <person name="Ruiz-Duenas F.J."/>
            <person name="Barrasa J.M."/>
            <person name="Sanchez-Garcia M."/>
            <person name="Camarero S."/>
            <person name="Miyauchi S."/>
            <person name="Serrano A."/>
            <person name="Linde D."/>
            <person name="Babiker R."/>
            <person name="Drula E."/>
            <person name="Ayuso-Fernandez I."/>
            <person name="Pacheco R."/>
            <person name="Padilla G."/>
            <person name="Ferreira P."/>
            <person name="Barriuso J."/>
            <person name="Kellner H."/>
            <person name="Castanera R."/>
            <person name="Alfaro M."/>
            <person name="Ramirez L."/>
            <person name="Pisabarro A.G."/>
            <person name="Kuo A."/>
            <person name="Tritt A."/>
            <person name="Lipzen A."/>
            <person name="He G."/>
            <person name="Yan M."/>
            <person name="Ng V."/>
            <person name="Cullen D."/>
            <person name="Martin F."/>
            <person name="Rosso M.-N."/>
            <person name="Henrissat B."/>
            <person name="Hibbett D."/>
            <person name="Martinez A.T."/>
            <person name="Grigoriev I.V."/>
        </authorList>
    </citation>
    <scope>NUCLEOTIDE SEQUENCE</scope>
    <source>
        <strain evidence="2">MF-IS2</strain>
    </source>
</reference>
<evidence type="ECO:0000256" key="1">
    <source>
        <dbReference type="SAM" id="MobiDB-lite"/>
    </source>
</evidence>
<dbReference type="OrthoDB" id="3261690at2759"/>
<dbReference type="EMBL" id="MU152098">
    <property type="protein sequence ID" value="KAF9441048.1"/>
    <property type="molecule type" value="Genomic_DNA"/>
</dbReference>
<feature type="region of interest" description="Disordered" evidence="1">
    <location>
        <begin position="573"/>
        <end position="635"/>
    </location>
</feature>
<accession>A0A9P5WXS5</accession>
<keyword evidence="3" id="KW-1185">Reference proteome</keyword>
<comment type="caution">
    <text evidence="2">The sequence shown here is derived from an EMBL/GenBank/DDBJ whole genome shotgun (WGS) entry which is preliminary data.</text>
</comment>
<evidence type="ECO:0000313" key="3">
    <source>
        <dbReference type="Proteomes" id="UP000807342"/>
    </source>
</evidence>
<feature type="compositionally biased region" description="Acidic residues" evidence="1">
    <location>
        <begin position="612"/>
        <end position="621"/>
    </location>
</feature>
<dbReference type="AlphaFoldDB" id="A0A9P5WXS5"/>
<name>A0A9P5WXS5_9AGAR</name>
<feature type="region of interest" description="Disordered" evidence="1">
    <location>
        <begin position="412"/>
        <end position="432"/>
    </location>
</feature>
<protein>
    <submittedName>
        <fullName evidence="2">Uncharacterized protein</fullName>
    </submittedName>
</protein>
<organism evidence="2 3">
    <name type="scientific">Macrolepiota fuliginosa MF-IS2</name>
    <dbReference type="NCBI Taxonomy" id="1400762"/>
    <lineage>
        <taxon>Eukaryota</taxon>
        <taxon>Fungi</taxon>
        <taxon>Dikarya</taxon>
        <taxon>Basidiomycota</taxon>
        <taxon>Agaricomycotina</taxon>
        <taxon>Agaricomycetes</taxon>
        <taxon>Agaricomycetidae</taxon>
        <taxon>Agaricales</taxon>
        <taxon>Agaricineae</taxon>
        <taxon>Agaricaceae</taxon>
        <taxon>Macrolepiota</taxon>
    </lineage>
</organism>
<feature type="compositionally biased region" description="Basic and acidic residues" evidence="1">
    <location>
        <begin position="421"/>
        <end position="430"/>
    </location>
</feature>